<dbReference type="PANTHER" id="PTHR43877">
    <property type="entry name" value="AMINOALKYLPHOSPHONATE N-ACETYLTRANSFERASE-RELATED-RELATED"/>
    <property type="match status" value="1"/>
</dbReference>
<proteinExistence type="predicted"/>
<evidence type="ECO:0000256" key="1">
    <source>
        <dbReference type="ARBA" id="ARBA00022679"/>
    </source>
</evidence>
<name>A0ABQ2DEL2_9MICC</name>
<dbReference type="InterPro" id="IPR050832">
    <property type="entry name" value="Bact_Acetyltransf"/>
</dbReference>
<dbReference type="InterPro" id="IPR000182">
    <property type="entry name" value="GNAT_dom"/>
</dbReference>
<dbReference type="NCBIfam" id="NF002959">
    <property type="entry name" value="PRK03624.1"/>
    <property type="match status" value="1"/>
</dbReference>
<dbReference type="GeneID" id="303303654"/>
<protein>
    <submittedName>
        <fullName evidence="4">GNAT family acetyltransferase</fullName>
    </submittedName>
</protein>
<dbReference type="RefSeq" id="WP_096256712.1">
    <property type="nucleotide sequence ID" value="NZ_BMKX01000002.1"/>
</dbReference>
<evidence type="ECO:0000256" key="2">
    <source>
        <dbReference type="ARBA" id="ARBA00023315"/>
    </source>
</evidence>
<gene>
    <name evidence="4" type="ORF">GCM10007173_12740</name>
</gene>
<reference evidence="5" key="1">
    <citation type="journal article" date="2019" name="Int. J. Syst. Evol. Microbiol.">
        <title>The Global Catalogue of Microorganisms (GCM) 10K type strain sequencing project: providing services to taxonomists for standard genome sequencing and annotation.</title>
        <authorList>
            <consortium name="The Broad Institute Genomics Platform"/>
            <consortium name="The Broad Institute Genome Sequencing Center for Infectious Disease"/>
            <person name="Wu L."/>
            <person name="Ma J."/>
        </authorList>
    </citation>
    <scope>NUCLEOTIDE SEQUENCE [LARGE SCALE GENOMIC DNA]</scope>
    <source>
        <strain evidence="5">CGMCC 1.3685</strain>
    </source>
</reference>
<feature type="domain" description="N-acetyltransferase" evidence="3">
    <location>
        <begin position="1"/>
        <end position="136"/>
    </location>
</feature>
<keyword evidence="1" id="KW-0808">Transferase</keyword>
<sequence>MQISELKLTEIGEATALWRSVELTRPWNDPEADARKTLENQSSTILAGRHEQRLVATAMVGFDGHRGWLYYVAVQPGMQGQGFGQEIMGAASRWLAEQGVPKVQLMVRTENTDVIGFYERLGYEAQEVVVLGKRLG</sequence>
<dbReference type="InterPro" id="IPR016181">
    <property type="entry name" value="Acyl_CoA_acyltransferase"/>
</dbReference>
<dbReference type="Pfam" id="PF00583">
    <property type="entry name" value="Acetyltransf_1"/>
    <property type="match status" value="1"/>
</dbReference>
<evidence type="ECO:0000259" key="3">
    <source>
        <dbReference type="PROSITE" id="PS51186"/>
    </source>
</evidence>
<dbReference type="PROSITE" id="PS51186">
    <property type="entry name" value="GNAT"/>
    <property type="match status" value="1"/>
</dbReference>
<accession>A0ABQ2DEL2</accession>
<keyword evidence="2" id="KW-0012">Acyltransferase</keyword>
<dbReference type="CDD" id="cd04301">
    <property type="entry name" value="NAT_SF"/>
    <property type="match status" value="1"/>
</dbReference>
<dbReference type="Gene3D" id="3.40.630.30">
    <property type="match status" value="1"/>
</dbReference>
<comment type="caution">
    <text evidence="4">The sequence shown here is derived from an EMBL/GenBank/DDBJ whole genome shotgun (WGS) entry which is preliminary data.</text>
</comment>
<dbReference type="Proteomes" id="UP000606115">
    <property type="component" value="Unassembled WGS sequence"/>
</dbReference>
<keyword evidence="5" id="KW-1185">Reference proteome</keyword>
<dbReference type="SUPFAM" id="SSF55729">
    <property type="entry name" value="Acyl-CoA N-acyltransferases (Nat)"/>
    <property type="match status" value="1"/>
</dbReference>
<evidence type="ECO:0000313" key="4">
    <source>
        <dbReference type="EMBL" id="GGJ55439.1"/>
    </source>
</evidence>
<evidence type="ECO:0000313" key="5">
    <source>
        <dbReference type="Proteomes" id="UP000606115"/>
    </source>
</evidence>
<organism evidence="4 5">
    <name type="scientific">Glutamicibacter ardleyensis</name>
    <dbReference type="NCBI Taxonomy" id="225894"/>
    <lineage>
        <taxon>Bacteria</taxon>
        <taxon>Bacillati</taxon>
        <taxon>Actinomycetota</taxon>
        <taxon>Actinomycetes</taxon>
        <taxon>Micrococcales</taxon>
        <taxon>Micrococcaceae</taxon>
        <taxon>Glutamicibacter</taxon>
    </lineage>
</organism>
<dbReference type="EMBL" id="BMKX01000002">
    <property type="protein sequence ID" value="GGJ55439.1"/>
    <property type="molecule type" value="Genomic_DNA"/>
</dbReference>